<accession>A0A037ZKL1</accession>
<protein>
    <recommendedName>
        <fullName evidence="4">Lipoprotein</fullName>
    </recommendedName>
</protein>
<dbReference type="OrthoDB" id="7864349at2"/>
<name>A0A037ZKL1_9RHOB</name>
<dbReference type="EMBL" id="JFKE01000001">
    <property type="protein sequence ID" value="KAJ56951.1"/>
    <property type="molecule type" value="Genomic_DNA"/>
</dbReference>
<keyword evidence="1" id="KW-0732">Signal</keyword>
<gene>
    <name evidence="2" type="ORF">ACMU_00225</name>
</gene>
<dbReference type="RefSeq" id="WP_035255076.1">
    <property type="nucleotide sequence ID" value="NZ_JFKE01000001.1"/>
</dbReference>
<keyword evidence="3" id="KW-1185">Reference proteome</keyword>
<evidence type="ECO:0008006" key="4">
    <source>
        <dbReference type="Google" id="ProtNLM"/>
    </source>
</evidence>
<dbReference type="AlphaFoldDB" id="A0A037ZKL1"/>
<feature type="chain" id="PRO_5001564455" description="Lipoprotein" evidence="1">
    <location>
        <begin position="18"/>
        <end position="97"/>
    </location>
</feature>
<dbReference type="Proteomes" id="UP000026249">
    <property type="component" value="Unassembled WGS sequence"/>
</dbReference>
<comment type="caution">
    <text evidence="2">The sequence shown here is derived from an EMBL/GenBank/DDBJ whole genome shotgun (WGS) entry which is preliminary data.</text>
</comment>
<dbReference type="STRING" id="1454373.ACMU_00225"/>
<proteinExistence type="predicted"/>
<evidence type="ECO:0000256" key="1">
    <source>
        <dbReference type="SAM" id="SignalP"/>
    </source>
</evidence>
<reference evidence="2 3" key="1">
    <citation type="submission" date="2014-03" db="EMBL/GenBank/DDBJ databases">
        <title>Draft Genome Sequence of Actibacterium mucosum KCTC 23349, a Marine Alphaproteobacterium with Complex Ionic Requirements Isolated from Mediterranean Seawater at Malvarrosa Beach, Valencia, Spain.</title>
        <authorList>
            <person name="Arahal D.R."/>
            <person name="Shao Z."/>
            <person name="Lai Q."/>
            <person name="Pujalte M.J."/>
        </authorList>
    </citation>
    <scope>NUCLEOTIDE SEQUENCE [LARGE SCALE GENOMIC DNA]</scope>
    <source>
        <strain evidence="2 3">KCTC 23349</strain>
    </source>
</reference>
<feature type="signal peptide" evidence="1">
    <location>
        <begin position="1"/>
        <end position="17"/>
    </location>
</feature>
<organism evidence="2 3">
    <name type="scientific">Actibacterium mucosum KCTC 23349</name>
    <dbReference type="NCBI Taxonomy" id="1454373"/>
    <lineage>
        <taxon>Bacteria</taxon>
        <taxon>Pseudomonadati</taxon>
        <taxon>Pseudomonadota</taxon>
        <taxon>Alphaproteobacteria</taxon>
        <taxon>Rhodobacterales</taxon>
        <taxon>Roseobacteraceae</taxon>
        <taxon>Actibacterium</taxon>
    </lineage>
</organism>
<evidence type="ECO:0000313" key="3">
    <source>
        <dbReference type="Proteomes" id="UP000026249"/>
    </source>
</evidence>
<sequence>MRKLVILGVTLAVTACASPQLQGSVSRNVDVENSSFRVFFNRHKAEATRTNLEFGPNSNGIMQRGYRAIQLATGCEIVPGTFDGDPALMRAELFCPL</sequence>
<evidence type="ECO:0000313" key="2">
    <source>
        <dbReference type="EMBL" id="KAJ56951.1"/>
    </source>
</evidence>
<dbReference type="PROSITE" id="PS51257">
    <property type="entry name" value="PROKAR_LIPOPROTEIN"/>
    <property type="match status" value="1"/>
</dbReference>